<gene>
    <name evidence="1" type="ordered locus">Halhy_0903</name>
</gene>
<organism evidence="1 2">
    <name type="scientific">Haliscomenobacter hydrossis (strain ATCC 27775 / DSM 1100 / LMG 10767 / O)</name>
    <dbReference type="NCBI Taxonomy" id="760192"/>
    <lineage>
        <taxon>Bacteria</taxon>
        <taxon>Pseudomonadati</taxon>
        <taxon>Bacteroidota</taxon>
        <taxon>Saprospiria</taxon>
        <taxon>Saprospirales</taxon>
        <taxon>Haliscomenobacteraceae</taxon>
        <taxon>Haliscomenobacter</taxon>
    </lineage>
</organism>
<evidence type="ECO:0008006" key="3">
    <source>
        <dbReference type="Google" id="ProtNLM"/>
    </source>
</evidence>
<name>F4L6C2_HALH1</name>
<dbReference type="HOGENOM" id="CLU_056928_0_0_10"/>
<proteinExistence type="predicted"/>
<sequence>MKWYSLFLVIVLGLGLCTCISPFTADVPEEVEGIVISASLTTLPGLQEVRILRASPFTNKAYNRPISKAQVWVVDNQGQRQEFSEIVNNLGWYQPVNRDYVGEVGKTYVLHILTTDNRKYESLPETVRDVPPIKKLYTEEVITDDPLLGPALTSFSVLLDVEDPASKGDYYRWSWLHFEPLSFCSAYDGLPYGSRTRTLVGLTCCELPCWDIERCFINCTNVMSDALINGKNLTRHPIVNIPYCPKDYYIEIQQRSISQSAFDYWRTVDQLSASNGSLFDNAPAAVRGNVKCISDPEEPVYGFFEVSDVHENGFFINRTQSTTKPAVASCDPIPQNANPLACEPCRESLFRTKIKPKYWTK</sequence>
<protein>
    <recommendedName>
        <fullName evidence="3">DUF4249 domain-containing protein</fullName>
    </recommendedName>
</protein>
<dbReference type="EMBL" id="CP002691">
    <property type="protein sequence ID" value="AEE48804.1"/>
    <property type="molecule type" value="Genomic_DNA"/>
</dbReference>
<dbReference type="STRING" id="760192.Halhy_0903"/>
<accession>F4L6C2</accession>
<keyword evidence="2" id="KW-1185">Reference proteome</keyword>
<dbReference type="Pfam" id="PF14054">
    <property type="entry name" value="DUF4249"/>
    <property type="match status" value="1"/>
</dbReference>
<evidence type="ECO:0000313" key="1">
    <source>
        <dbReference type="EMBL" id="AEE48804.1"/>
    </source>
</evidence>
<evidence type="ECO:0000313" key="2">
    <source>
        <dbReference type="Proteomes" id="UP000008461"/>
    </source>
</evidence>
<dbReference type="Proteomes" id="UP000008461">
    <property type="component" value="Chromosome"/>
</dbReference>
<dbReference type="RefSeq" id="WP_013763362.1">
    <property type="nucleotide sequence ID" value="NC_015510.1"/>
</dbReference>
<dbReference type="OrthoDB" id="922982at2"/>
<dbReference type="InterPro" id="IPR025345">
    <property type="entry name" value="DUF4249"/>
</dbReference>
<dbReference type="KEGG" id="hhy:Halhy_0903"/>
<dbReference type="eggNOG" id="ENOG502ZBHJ">
    <property type="taxonomic scope" value="Bacteria"/>
</dbReference>
<reference evidence="1 2" key="1">
    <citation type="journal article" date="2011" name="Stand. Genomic Sci.">
        <title>Complete genome sequence of Haliscomenobacter hydrossis type strain (O).</title>
        <authorList>
            <consortium name="US DOE Joint Genome Institute (JGI-PGF)"/>
            <person name="Daligault H."/>
            <person name="Lapidus A."/>
            <person name="Zeytun A."/>
            <person name="Nolan M."/>
            <person name="Lucas S."/>
            <person name="Del Rio T.G."/>
            <person name="Tice H."/>
            <person name="Cheng J.F."/>
            <person name="Tapia R."/>
            <person name="Han C."/>
            <person name="Goodwin L."/>
            <person name="Pitluck S."/>
            <person name="Liolios K."/>
            <person name="Pagani I."/>
            <person name="Ivanova N."/>
            <person name="Huntemann M."/>
            <person name="Mavromatis K."/>
            <person name="Mikhailova N."/>
            <person name="Pati A."/>
            <person name="Chen A."/>
            <person name="Palaniappan K."/>
            <person name="Land M."/>
            <person name="Hauser L."/>
            <person name="Brambilla E.M."/>
            <person name="Rohde M."/>
            <person name="Verbarg S."/>
            <person name="Goker M."/>
            <person name="Bristow J."/>
            <person name="Eisen J.A."/>
            <person name="Markowitz V."/>
            <person name="Hugenholtz P."/>
            <person name="Kyrpides N.C."/>
            <person name="Klenk H.P."/>
            <person name="Woyke T."/>
        </authorList>
    </citation>
    <scope>NUCLEOTIDE SEQUENCE [LARGE SCALE GENOMIC DNA]</scope>
    <source>
        <strain evidence="2">ATCC 27775 / DSM 1100 / LMG 10767 / O</strain>
    </source>
</reference>
<reference key="2">
    <citation type="submission" date="2011-04" db="EMBL/GenBank/DDBJ databases">
        <title>Complete sequence of chromosome of Haliscomenobacter hydrossis DSM 1100.</title>
        <authorList>
            <consortium name="US DOE Joint Genome Institute (JGI-PGF)"/>
            <person name="Lucas S."/>
            <person name="Han J."/>
            <person name="Lapidus A."/>
            <person name="Bruce D."/>
            <person name="Goodwin L."/>
            <person name="Pitluck S."/>
            <person name="Peters L."/>
            <person name="Kyrpides N."/>
            <person name="Mavromatis K."/>
            <person name="Ivanova N."/>
            <person name="Ovchinnikova G."/>
            <person name="Pagani I."/>
            <person name="Daligault H."/>
            <person name="Detter J.C."/>
            <person name="Han C."/>
            <person name="Land M."/>
            <person name="Hauser L."/>
            <person name="Markowitz V."/>
            <person name="Cheng J.-F."/>
            <person name="Hugenholtz P."/>
            <person name="Woyke T."/>
            <person name="Wu D."/>
            <person name="Verbarg S."/>
            <person name="Frueling A."/>
            <person name="Brambilla E."/>
            <person name="Klenk H.-P."/>
            <person name="Eisen J.A."/>
        </authorList>
    </citation>
    <scope>NUCLEOTIDE SEQUENCE</scope>
    <source>
        <strain>DSM 1100</strain>
    </source>
</reference>
<dbReference type="AlphaFoldDB" id="F4L6C2"/>